<name>A0A4D6EIR8_9VIRU</name>
<proteinExistence type="predicted"/>
<reference evidence="2" key="1">
    <citation type="journal article" date="2019" name="Front. Microbiol.">
        <title>Pandoravirus Celtis Illustrates the Microevolution Processes at Work in the Giant Pandoraviridae Genomes.</title>
        <authorList>
            <person name="Legendre M."/>
            <person name="Alempic J.M."/>
            <person name="Philippe N."/>
            <person name="Lartigue A."/>
            <person name="Jeudy S."/>
            <person name="Poirot O."/>
            <person name="Ta N.T."/>
            <person name="Nin S."/>
            <person name="Coute Y."/>
            <person name="Abergel C."/>
            <person name="Claverie J.M."/>
        </authorList>
    </citation>
    <scope>NUCLEOTIDE SEQUENCE</scope>
</reference>
<protein>
    <submittedName>
        <fullName evidence="2">Uncharacterized protein</fullName>
    </submittedName>
</protein>
<evidence type="ECO:0000256" key="1">
    <source>
        <dbReference type="SAM" id="MobiDB-lite"/>
    </source>
</evidence>
<evidence type="ECO:0000313" key="3">
    <source>
        <dbReference type="Proteomes" id="UP001237152"/>
    </source>
</evidence>
<organism evidence="2 3">
    <name type="scientific">Pandoravirus celtis</name>
    <dbReference type="NCBI Taxonomy" id="2568002"/>
    <lineage>
        <taxon>Viruses</taxon>
        <taxon>Pandoravirus</taxon>
    </lineage>
</organism>
<gene>
    <name evidence="2" type="ORF">pclt_cds_1028</name>
</gene>
<dbReference type="Proteomes" id="UP001237152">
    <property type="component" value="Segment"/>
</dbReference>
<sequence>MDGQQLTKEAIAPEGGSETAPPTPTDAALLAEAMACVAWDGTVDTNRLVSIEFAHDEAAARRVIGLAATLMDSAKRVRMLDALDNINIGGADICVRWEMRPLAVVRHNGAWHATAPVLVDKTMTDEHLALYCALVARGPRFSMWWSAHTDDMRRMGHHGASPTDAGWCLEWRSMWMSRVVTALAAASGAWTGDEVMRTQSLARVLMAILRARNAKGPLATPDEDNPVPCPLQMSAPHKDDGLQRVRKAASIAEDMPQEVEFTVESEPVDDNTTYNAVHAVALLQLIVNSTQRVYETQSLYTQVILPAEYDALQRNTPAGTFE</sequence>
<accession>A0A4D6EIR8</accession>
<feature type="region of interest" description="Disordered" evidence="1">
    <location>
        <begin position="1"/>
        <end position="24"/>
    </location>
</feature>
<evidence type="ECO:0000313" key="2">
    <source>
        <dbReference type="EMBL" id="QBZ81614.1"/>
    </source>
</evidence>
<dbReference type="EMBL" id="MK174290">
    <property type="protein sequence ID" value="QBZ81614.1"/>
    <property type="molecule type" value="Genomic_DNA"/>
</dbReference>